<sequence length="499" mass="52201">MNHSTSYGGSLVQIQTQATPSPLGRRMRPSASVPDFTQQSQQQQQQQEPHGGAPSNTSSPQTSQPGTAPRNVRFTTDASAGNSPLSSSSPRRTQLSHYPNLDPGATSSTPSSFSPVPLTRVLSNGSTPLSLAPTALGSPSPRFPIARPLSTSASASASASPSNSRELSHINTNKSATPHRSFSSGWTAGAGNSTPVKAMAPLAPAAVTSSTVATSVAATRSSAASSPKPELSTIERRALPPMTRQEVARRLRTNAVLLVLWWISSRTQVYKYTSDHLSDLLPSLSTPLNLLEKGLFILLCYNVADSMRSLNSLSSLTPPRPSTPSKSSSSPHLLHRTVPGTPQFSAPVQSSPKTRSTCFASPSILPGGSPLGGSSSINSMSGSPTRTFRASAMSSPQPPSPQTPASSSRPIVASALRKSYVGELRTNASPSTQGSPLGTRGVAGTPTMTSSDTEEMSSLKSSLIAYMARHEPSSHQSRCTAPKISVDSQEAIDRMFESS</sequence>
<feature type="compositionally biased region" description="Polar residues" evidence="1">
    <location>
        <begin position="426"/>
        <end position="436"/>
    </location>
</feature>
<keyword evidence="3" id="KW-1185">Reference proteome</keyword>
<organism evidence="2 3">
    <name type="scientific">Microbotryum saponariae</name>
    <dbReference type="NCBI Taxonomy" id="289078"/>
    <lineage>
        <taxon>Eukaryota</taxon>
        <taxon>Fungi</taxon>
        <taxon>Dikarya</taxon>
        <taxon>Basidiomycota</taxon>
        <taxon>Pucciniomycotina</taxon>
        <taxon>Microbotryomycetes</taxon>
        <taxon>Microbotryales</taxon>
        <taxon>Microbotryaceae</taxon>
        <taxon>Microbotryum</taxon>
    </lineage>
</organism>
<feature type="region of interest" description="Disordered" evidence="1">
    <location>
        <begin position="425"/>
        <end position="459"/>
    </location>
</feature>
<reference evidence="3" key="1">
    <citation type="submission" date="2016-10" db="EMBL/GenBank/DDBJ databases">
        <authorList>
            <person name="Jeantristanb JTB J.-T."/>
            <person name="Ricardo R."/>
        </authorList>
    </citation>
    <scope>NUCLEOTIDE SEQUENCE [LARGE SCALE GENOMIC DNA]</scope>
</reference>
<dbReference type="OrthoDB" id="2538259at2759"/>
<dbReference type="AlphaFoldDB" id="A0A2X0MRE5"/>
<feature type="compositionally biased region" description="Low complexity" evidence="1">
    <location>
        <begin position="83"/>
        <end position="96"/>
    </location>
</feature>
<feature type="compositionally biased region" description="Low complexity" evidence="1">
    <location>
        <begin position="38"/>
        <end position="69"/>
    </location>
</feature>
<protein>
    <submittedName>
        <fullName evidence="2">BZ3500_MvSof-1268-A1-R1_Chr1-3g01963 protein</fullName>
    </submittedName>
</protein>
<evidence type="ECO:0000313" key="3">
    <source>
        <dbReference type="Proteomes" id="UP000249723"/>
    </source>
</evidence>
<feature type="compositionally biased region" description="Polar residues" evidence="1">
    <location>
        <begin position="1"/>
        <end position="20"/>
    </location>
</feature>
<feature type="compositionally biased region" description="Low complexity" evidence="1">
    <location>
        <begin position="106"/>
        <end position="119"/>
    </location>
</feature>
<feature type="compositionally biased region" description="Low complexity" evidence="1">
    <location>
        <begin position="314"/>
        <end position="332"/>
    </location>
</feature>
<dbReference type="EMBL" id="FMWP01000014">
    <property type="protein sequence ID" value="SCZ90398.1"/>
    <property type="molecule type" value="Genomic_DNA"/>
</dbReference>
<accession>A0A2X0MRE5</accession>
<feature type="region of interest" description="Disordered" evidence="1">
    <location>
        <begin position="314"/>
        <end position="410"/>
    </location>
</feature>
<evidence type="ECO:0000256" key="1">
    <source>
        <dbReference type="SAM" id="MobiDB-lite"/>
    </source>
</evidence>
<gene>
    <name evidence="2" type="ORF">BZ3500_MVSOF-1268-A1-R1_CHR1-3G01963</name>
</gene>
<feature type="compositionally biased region" description="Low complexity" evidence="1">
    <location>
        <begin position="146"/>
        <end position="165"/>
    </location>
</feature>
<evidence type="ECO:0000313" key="2">
    <source>
        <dbReference type="EMBL" id="SCZ90398.1"/>
    </source>
</evidence>
<feature type="region of interest" description="Disordered" evidence="1">
    <location>
        <begin position="132"/>
        <end position="188"/>
    </location>
</feature>
<feature type="compositionally biased region" description="Polar residues" evidence="1">
    <location>
        <begin position="73"/>
        <end position="82"/>
    </location>
</feature>
<feature type="compositionally biased region" description="Polar residues" evidence="1">
    <location>
        <begin position="340"/>
        <end position="360"/>
    </location>
</feature>
<name>A0A2X0MRE5_9BASI</name>
<feature type="region of interest" description="Disordered" evidence="1">
    <location>
        <begin position="1"/>
        <end position="119"/>
    </location>
</feature>
<dbReference type="Proteomes" id="UP000249723">
    <property type="component" value="Unassembled WGS sequence"/>
</dbReference>
<proteinExistence type="predicted"/>
<feature type="compositionally biased region" description="Polar residues" evidence="1">
    <location>
        <begin position="169"/>
        <end position="188"/>
    </location>
</feature>
<feature type="compositionally biased region" description="Low complexity" evidence="1">
    <location>
        <begin position="361"/>
        <end position="395"/>
    </location>
</feature>